<dbReference type="EMBL" id="CAJNOW010014817">
    <property type="protein sequence ID" value="CAF1635409.1"/>
    <property type="molecule type" value="Genomic_DNA"/>
</dbReference>
<feature type="compositionally biased region" description="Acidic residues" evidence="1">
    <location>
        <begin position="256"/>
        <end position="266"/>
    </location>
</feature>
<organism evidence="4 7">
    <name type="scientific">Rotaria magnacalcarata</name>
    <dbReference type="NCBI Taxonomy" id="392030"/>
    <lineage>
        <taxon>Eukaryota</taxon>
        <taxon>Metazoa</taxon>
        <taxon>Spiralia</taxon>
        <taxon>Gnathifera</taxon>
        <taxon>Rotifera</taxon>
        <taxon>Eurotatoria</taxon>
        <taxon>Bdelloidea</taxon>
        <taxon>Philodinida</taxon>
        <taxon>Philodinidae</taxon>
        <taxon>Rotaria</taxon>
    </lineage>
</organism>
<dbReference type="EMBL" id="CAJNOV010012850">
    <property type="protein sequence ID" value="CAF1498165.1"/>
    <property type="molecule type" value="Genomic_DNA"/>
</dbReference>
<feature type="region of interest" description="Disordered" evidence="1">
    <location>
        <begin position="189"/>
        <end position="220"/>
    </location>
</feature>
<evidence type="ECO:0000313" key="5">
    <source>
        <dbReference type="EMBL" id="CAF4025399.1"/>
    </source>
</evidence>
<gene>
    <name evidence="6" type="ORF">BYL167_LOCUS16881</name>
    <name evidence="2" type="ORF">CJN711_LOCUS27088</name>
    <name evidence="5" type="ORF">GIL414_LOCUS13110</name>
    <name evidence="3" type="ORF">KQP761_LOCUS26970</name>
    <name evidence="4" type="ORF">MBJ925_LOCUS26655</name>
</gene>
<evidence type="ECO:0000313" key="2">
    <source>
        <dbReference type="EMBL" id="CAF1498165.1"/>
    </source>
</evidence>
<feature type="compositionally biased region" description="Basic residues" evidence="1">
    <location>
        <begin position="288"/>
        <end position="307"/>
    </location>
</feature>
<sequence length="357" mass="42936">MWGGGYRGNRYNYQYKSYYSNRNNNNSNNYYRRNYIVPNQNFQPRYKRVNRNNGYPRNQYLYENNTRRSLEQTKFIRNPKTSRSTLRQRSQQQQEQRQPQQRQRRRNGPRQQQSNDFMPPQLRDKSPANIPNLPVDFNLTIFNTTATNTRSNIPMDALPQRSISTTQAIRTTNDTAQSFNVYDDFNENVNRQQPKQKKKKNNQLECQTTTMTTASYRRRQRRIRQQQYHNTNDRNDENFNRFSALEQNDASIDIESNYDEGDDETIDGSSRIEDNMTDYSEKEQMNKKNIKNKNDRKNKKKNDKNNKLRRRIYLETNRIMRYMQDNATVIASGRGNQAYILAAAPIYDEWIRNNYEF</sequence>
<reference evidence="4" key="1">
    <citation type="submission" date="2021-02" db="EMBL/GenBank/DDBJ databases">
        <authorList>
            <person name="Nowell W R."/>
        </authorList>
    </citation>
    <scope>NUCLEOTIDE SEQUENCE</scope>
</reference>
<feature type="compositionally biased region" description="Basic and acidic residues" evidence="1">
    <location>
        <begin position="270"/>
        <end position="286"/>
    </location>
</feature>
<dbReference type="AlphaFoldDB" id="A0A816VLQ6"/>
<evidence type="ECO:0000313" key="7">
    <source>
        <dbReference type="Proteomes" id="UP000663824"/>
    </source>
</evidence>
<evidence type="ECO:0000256" key="1">
    <source>
        <dbReference type="SAM" id="MobiDB-lite"/>
    </source>
</evidence>
<proteinExistence type="predicted"/>
<feature type="compositionally biased region" description="Polar residues" evidence="1">
    <location>
        <begin position="204"/>
        <end position="215"/>
    </location>
</feature>
<dbReference type="EMBL" id="CAJOBH010006543">
    <property type="protein sequence ID" value="CAF4059520.1"/>
    <property type="molecule type" value="Genomic_DNA"/>
</dbReference>
<feature type="compositionally biased region" description="Polar residues" evidence="1">
    <location>
        <begin position="51"/>
        <end position="64"/>
    </location>
</feature>
<dbReference type="Proteomes" id="UP000663855">
    <property type="component" value="Unassembled WGS sequence"/>
</dbReference>
<evidence type="ECO:0000313" key="3">
    <source>
        <dbReference type="EMBL" id="CAF1635409.1"/>
    </source>
</evidence>
<dbReference type="EMBL" id="CAJOBJ010005246">
    <property type="protein sequence ID" value="CAF4025399.1"/>
    <property type="molecule type" value="Genomic_DNA"/>
</dbReference>
<feature type="region of interest" description="Disordered" evidence="1">
    <location>
        <begin position="46"/>
        <end position="131"/>
    </location>
</feature>
<evidence type="ECO:0000313" key="6">
    <source>
        <dbReference type="EMBL" id="CAF4059520.1"/>
    </source>
</evidence>
<dbReference type="OrthoDB" id="10507077at2759"/>
<dbReference type="EMBL" id="CAJNRE010014141">
    <property type="protein sequence ID" value="CAF2125299.1"/>
    <property type="molecule type" value="Genomic_DNA"/>
</dbReference>
<dbReference type="Proteomes" id="UP000663824">
    <property type="component" value="Unassembled WGS sequence"/>
</dbReference>
<feature type="compositionally biased region" description="Low complexity" evidence="1">
    <location>
        <begin position="87"/>
        <end position="101"/>
    </location>
</feature>
<dbReference type="Proteomes" id="UP000681967">
    <property type="component" value="Unassembled WGS sequence"/>
</dbReference>
<name>A0A816VLQ6_9BILA</name>
<protein>
    <submittedName>
        <fullName evidence="4">Uncharacterized protein</fullName>
    </submittedName>
</protein>
<comment type="caution">
    <text evidence="4">The sequence shown here is derived from an EMBL/GenBank/DDBJ whole genome shotgun (WGS) entry which is preliminary data.</text>
</comment>
<feature type="region of interest" description="Disordered" evidence="1">
    <location>
        <begin position="250"/>
        <end position="307"/>
    </location>
</feature>
<evidence type="ECO:0000313" key="4">
    <source>
        <dbReference type="EMBL" id="CAF2125299.1"/>
    </source>
</evidence>
<dbReference type="Proteomes" id="UP000663834">
    <property type="component" value="Unassembled WGS sequence"/>
</dbReference>
<dbReference type="Proteomes" id="UP000681720">
    <property type="component" value="Unassembled WGS sequence"/>
</dbReference>
<accession>A0A816VLQ6</accession>